<sequence>MTVWIKIDSNVQQIRPSQNIDNIDKEDGKSRNDSMESSKHNNEKDRSVTENLSLQEIDGIHDIKIESHCDIFF</sequence>
<dbReference type="AlphaFoldDB" id="A0AAV8X8R0"/>
<evidence type="ECO:0000313" key="3">
    <source>
        <dbReference type="Proteomes" id="UP001162156"/>
    </source>
</evidence>
<organism evidence="2 3">
    <name type="scientific">Rhamnusium bicolor</name>
    <dbReference type="NCBI Taxonomy" id="1586634"/>
    <lineage>
        <taxon>Eukaryota</taxon>
        <taxon>Metazoa</taxon>
        <taxon>Ecdysozoa</taxon>
        <taxon>Arthropoda</taxon>
        <taxon>Hexapoda</taxon>
        <taxon>Insecta</taxon>
        <taxon>Pterygota</taxon>
        <taxon>Neoptera</taxon>
        <taxon>Endopterygota</taxon>
        <taxon>Coleoptera</taxon>
        <taxon>Polyphaga</taxon>
        <taxon>Cucujiformia</taxon>
        <taxon>Chrysomeloidea</taxon>
        <taxon>Cerambycidae</taxon>
        <taxon>Lepturinae</taxon>
        <taxon>Rhagiini</taxon>
        <taxon>Rhamnusium</taxon>
    </lineage>
</organism>
<name>A0AAV8X8R0_9CUCU</name>
<gene>
    <name evidence="2" type="ORF">NQ314_013405</name>
</gene>
<evidence type="ECO:0000313" key="2">
    <source>
        <dbReference type="EMBL" id="KAJ8934364.1"/>
    </source>
</evidence>
<feature type="compositionally biased region" description="Basic and acidic residues" evidence="1">
    <location>
        <begin position="22"/>
        <end position="48"/>
    </location>
</feature>
<evidence type="ECO:0000256" key="1">
    <source>
        <dbReference type="SAM" id="MobiDB-lite"/>
    </source>
</evidence>
<keyword evidence="3" id="KW-1185">Reference proteome</keyword>
<dbReference type="EMBL" id="JANEYF010003732">
    <property type="protein sequence ID" value="KAJ8934364.1"/>
    <property type="molecule type" value="Genomic_DNA"/>
</dbReference>
<protein>
    <submittedName>
        <fullName evidence="2">Uncharacterized protein</fullName>
    </submittedName>
</protein>
<comment type="caution">
    <text evidence="2">The sequence shown here is derived from an EMBL/GenBank/DDBJ whole genome shotgun (WGS) entry which is preliminary data.</text>
</comment>
<reference evidence="2" key="1">
    <citation type="journal article" date="2023" name="Insect Mol. Biol.">
        <title>Genome sequencing provides insights into the evolution of gene families encoding plant cell wall-degrading enzymes in longhorned beetles.</title>
        <authorList>
            <person name="Shin N.R."/>
            <person name="Okamura Y."/>
            <person name="Kirsch R."/>
            <person name="Pauchet Y."/>
        </authorList>
    </citation>
    <scope>NUCLEOTIDE SEQUENCE</scope>
    <source>
        <strain evidence="2">RBIC_L_NR</strain>
    </source>
</reference>
<feature type="region of interest" description="Disordered" evidence="1">
    <location>
        <begin position="15"/>
        <end position="50"/>
    </location>
</feature>
<dbReference type="Proteomes" id="UP001162156">
    <property type="component" value="Unassembled WGS sequence"/>
</dbReference>
<proteinExistence type="predicted"/>
<accession>A0AAV8X8R0</accession>